<comment type="caution">
    <text evidence="5">The sequence shown here is derived from an EMBL/GenBank/DDBJ whole genome shotgun (WGS) entry which is preliminary data.</text>
</comment>
<dbReference type="InterPro" id="IPR005097">
    <property type="entry name" value="Sacchrp_dh_NADP-bd"/>
</dbReference>
<sequence length="1084" mass="122350">MANEGDKLDVIIFGATGFTGKVAVYEIVKLAKEKNITWGISGRNRNKLDNVLKEVEDKTGADLAAITVVVADVEDESSLQEMASKARVVVNCVGPYRFYGESVVRACIASGAHHLDVSGEPQFMERMQLDYHKAAEEKGVYVISSCGFDSVPADLGTVFLMNRFQGDLNSVETYLELGSTEPRKGAQLHFATWESAVYGLAHYNELRSIRQKLFADRLPLFTPKLKRRYLFKDEHVGGWCVPFPGSDRSVILRSQRYFFEQEKVRPAQVQSYFVVKSVFSVLVVGIFALIFALLTKFQFGRKLLLKYPRVFSGGLVSHEGPSEEERKKSYINLTLLGEGWKENLAEPTDQHDSPPNKHIVVKVSGKDAGYGMTCIILLLAAVTVLRESDKMPGRGGVYTPGVAFARTSLVEELNKHDTKRYLEIICIARELGLLVMRRRPTERAGGADIDQPKKRVAPNGNKLPAPIREGEVLTDITKNQWKLGRSIGVGGFGEIYLASSSIYKRVGSDAQHVVKVEPHKNGTLFVEINCYIRVAKSNMIDEWKKAKGLRHLGISPYIGSGSHVYRGEKYRFLVLERFGQDLDKLFQQNGRSFPLKTVLYIGIQVLDTLEYIHSHGFIHADIKGSNLFLGYRKGTENFVYLLDFGLACRYMDRNGVHKEYRCDERKAHDGTLEYTSRDAHIGAHSRRGDLEILGYNMLQWLCGVLPWENSKGDPEYVHRQKENFMRNIPMHMRRCFSNSEPPAVLIQYLKYVASLGFETGPCYTHCRELLRRSIEDSGCVDDGKLVFGASPLTGMIKNKKQGDKRRATEEPENIGELKPKKRNRNTPRQPCVAHNFNRKTRNAPTSPVLRSHQQFRWEEIIPGNPEKQAKRPQPQKQKPSPDIPAKPERVVSTRRRSKHVKFALPLPEVPEPTKLQQQTADSFSFSNPTPAMLEVISRMRQKASTPANTGGKKVKTESRCSSSVKSPYEYPVTPAMEQVMRRREELQQQEACYSGSKLDSFCNDVGSSSNEKDFVRVARSSVRNKQLHKVPTKLVRAKAKNRSGVVRMTSVSKVTVVFETGVLVWYVSHSYDYGSVKTRLDENC</sequence>
<dbReference type="PANTHER" id="PTHR12286:SF5">
    <property type="entry name" value="SACCHAROPINE DEHYDROGENASE-LIKE OXIDOREDUCTASE"/>
    <property type="match status" value="1"/>
</dbReference>
<dbReference type="Gene3D" id="3.40.50.720">
    <property type="entry name" value="NAD(P)-binding Rossmann-like Domain"/>
    <property type="match status" value="1"/>
</dbReference>
<dbReference type="EMBL" id="BLKM01000588">
    <property type="protein sequence ID" value="GFG36016.1"/>
    <property type="molecule type" value="Genomic_DNA"/>
</dbReference>
<dbReference type="PANTHER" id="PTHR12286">
    <property type="entry name" value="SACCHAROPINE DEHYDROGENASE-LIKE OXIDOREDUCTASE"/>
    <property type="match status" value="1"/>
</dbReference>
<dbReference type="SMART" id="SM00220">
    <property type="entry name" value="S_TKc"/>
    <property type="match status" value="1"/>
</dbReference>
<feature type="transmembrane region" description="Helical" evidence="3">
    <location>
        <begin position="273"/>
        <end position="294"/>
    </location>
</feature>
<evidence type="ECO:0000256" key="2">
    <source>
        <dbReference type="SAM" id="MobiDB-lite"/>
    </source>
</evidence>
<dbReference type="GO" id="GO:0005739">
    <property type="term" value="C:mitochondrion"/>
    <property type="evidence" value="ECO:0007669"/>
    <property type="project" value="TreeGrafter"/>
</dbReference>
<dbReference type="PROSITE" id="PS50011">
    <property type="entry name" value="PROTEIN_KINASE_DOM"/>
    <property type="match status" value="1"/>
</dbReference>
<dbReference type="GO" id="GO:0005811">
    <property type="term" value="C:lipid droplet"/>
    <property type="evidence" value="ECO:0007669"/>
    <property type="project" value="TreeGrafter"/>
</dbReference>
<dbReference type="InParanoid" id="A0A6L2PU43"/>
<dbReference type="SUPFAM" id="SSF51735">
    <property type="entry name" value="NAD(P)-binding Rossmann-fold domains"/>
    <property type="match status" value="1"/>
</dbReference>
<accession>A0A6L2PU43</accession>
<dbReference type="FunFam" id="3.40.50.720:FF:000178">
    <property type="entry name" value="Saccharopine dehydrogenase-like oxidoreductase"/>
    <property type="match status" value="1"/>
</dbReference>
<dbReference type="GO" id="GO:0009247">
    <property type="term" value="P:glycolipid biosynthetic process"/>
    <property type="evidence" value="ECO:0007669"/>
    <property type="project" value="TreeGrafter"/>
</dbReference>
<keyword evidence="3" id="KW-0472">Membrane</keyword>
<dbReference type="InterPro" id="IPR008271">
    <property type="entry name" value="Ser/Thr_kinase_AS"/>
</dbReference>
<keyword evidence="3" id="KW-0812">Transmembrane</keyword>
<evidence type="ECO:0000313" key="5">
    <source>
        <dbReference type="EMBL" id="GFG36016.1"/>
    </source>
</evidence>
<dbReference type="InterPro" id="IPR011009">
    <property type="entry name" value="Kinase-like_dom_sf"/>
</dbReference>
<dbReference type="Pfam" id="PF00069">
    <property type="entry name" value="Pkinase"/>
    <property type="match status" value="1"/>
</dbReference>
<dbReference type="GO" id="GO:0005524">
    <property type="term" value="F:ATP binding"/>
    <property type="evidence" value="ECO:0007669"/>
    <property type="project" value="InterPro"/>
</dbReference>
<comment type="similarity">
    <text evidence="1">Belongs to the saccharopine dehydrogenase family.</text>
</comment>
<dbReference type="OrthoDB" id="2687620at2759"/>
<dbReference type="PROSITE" id="PS00108">
    <property type="entry name" value="PROTEIN_KINASE_ST"/>
    <property type="match status" value="1"/>
</dbReference>
<dbReference type="InterPro" id="IPR036291">
    <property type="entry name" value="NAD(P)-bd_dom_sf"/>
</dbReference>
<dbReference type="Proteomes" id="UP000502823">
    <property type="component" value="Unassembled WGS sequence"/>
</dbReference>
<dbReference type="Gene3D" id="1.10.510.10">
    <property type="entry name" value="Transferase(Phosphotransferase) domain 1"/>
    <property type="match status" value="1"/>
</dbReference>
<reference evidence="6" key="1">
    <citation type="submission" date="2020-01" db="EMBL/GenBank/DDBJ databases">
        <title>Draft genome sequence of the Termite Coptotermes fromosanus.</title>
        <authorList>
            <person name="Itakura S."/>
            <person name="Yosikawa Y."/>
            <person name="Umezawa K."/>
        </authorList>
    </citation>
    <scope>NUCLEOTIDE SEQUENCE [LARGE SCALE GENOMIC DNA]</scope>
</reference>
<dbReference type="GO" id="GO:0004672">
    <property type="term" value="F:protein kinase activity"/>
    <property type="evidence" value="ECO:0007669"/>
    <property type="project" value="InterPro"/>
</dbReference>
<organism evidence="5 6">
    <name type="scientific">Coptotermes formosanus</name>
    <name type="common">Formosan subterranean termite</name>
    <dbReference type="NCBI Taxonomy" id="36987"/>
    <lineage>
        <taxon>Eukaryota</taxon>
        <taxon>Metazoa</taxon>
        <taxon>Ecdysozoa</taxon>
        <taxon>Arthropoda</taxon>
        <taxon>Hexapoda</taxon>
        <taxon>Insecta</taxon>
        <taxon>Pterygota</taxon>
        <taxon>Neoptera</taxon>
        <taxon>Polyneoptera</taxon>
        <taxon>Dictyoptera</taxon>
        <taxon>Blattodea</taxon>
        <taxon>Blattoidea</taxon>
        <taxon>Termitoidae</taxon>
        <taxon>Rhinotermitidae</taxon>
        <taxon>Coptotermes</taxon>
    </lineage>
</organism>
<feature type="compositionally biased region" description="Basic and acidic residues" evidence="2">
    <location>
        <begin position="800"/>
        <end position="809"/>
    </location>
</feature>
<dbReference type="SUPFAM" id="SSF56112">
    <property type="entry name" value="Protein kinase-like (PK-like)"/>
    <property type="match status" value="1"/>
</dbReference>
<proteinExistence type="inferred from homology"/>
<feature type="region of interest" description="Disordered" evidence="2">
    <location>
        <begin position="796"/>
        <end position="896"/>
    </location>
</feature>
<evidence type="ECO:0000259" key="4">
    <source>
        <dbReference type="PROSITE" id="PS50011"/>
    </source>
</evidence>
<dbReference type="InterPro" id="IPR051276">
    <property type="entry name" value="Saccharopine_DH-like_oxidrdct"/>
</dbReference>
<dbReference type="GO" id="GO:0005886">
    <property type="term" value="C:plasma membrane"/>
    <property type="evidence" value="ECO:0007669"/>
    <property type="project" value="TreeGrafter"/>
</dbReference>
<keyword evidence="3" id="KW-1133">Transmembrane helix</keyword>
<keyword evidence="6" id="KW-1185">Reference proteome</keyword>
<evidence type="ECO:0000256" key="1">
    <source>
        <dbReference type="ARBA" id="ARBA00038048"/>
    </source>
</evidence>
<protein>
    <recommendedName>
        <fullName evidence="4">Protein kinase domain-containing protein</fullName>
    </recommendedName>
</protein>
<gene>
    <name evidence="5" type="ORF">Cfor_03596</name>
</gene>
<feature type="region of interest" description="Disordered" evidence="2">
    <location>
        <begin position="942"/>
        <end position="967"/>
    </location>
</feature>
<dbReference type="Pfam" id="PF03435">
    <property type="entry name" value="Sacchrp_dh_NADP"/>
    <property type="match status" value="1"/>
</dbReference>
<evidence type="ECO:0000313" key="6">
    <source>
        <dbReference type="Proteomes" id="UP000502823"/>
    </source>
</evidence>
<dbReference type="AlphaFoldDB" id="A0A6L2PU43"/>
<dbReference type="CDD" id="cd14015">
    <property type="entry name" value="STKc_VRK"/>
    <property type="match status" value="1"/>
</dbReference>
<dbReference type="InterPro" id="IPR000719">
    <property type="entry name" value="Prot_kinase_dom"/>
</dbReference>
<feature type="domain" description="Protein kinase" evidence="4">
    <location>
        <begin position="481"/>
        <end position="837"/>
    </location>
</feature>
<evidence type="ECO:0000256" key="3">
    <source>
        <dbReference type="SAM" id="Phobius"/>
    </source>
</evidence>
<name>A0A6L2PU43_COPFO</name>